<dbReference type="SUPFAM" id="SSF51011">
    <property type="entry name" value="Glycosyl hydrolase domain"/>
    <property type="match status" value="1"/>
</dbReference>
<dbReference type="SUPFAM" id="SSF81296">
    <property type="entry name" value="E set domains"/>
    <property type="match status" value="2"/>
</dbReference>
<keyword evidence="3" id="KW-0378">Hydrolase</keyword>
<dbReference type="InterPro" id="IPR013780">
    <property type="entry name" value="Glyco_hydro_b"/>
</dbReference>
<comment type="catalytic activity">
    <reaction evidence="5">
        <text>Hydrolysis of (1-&gt;6)-alpha-D-glucosidic linkages in pullulan, amylopectin and glycogen, and in the alpha- and beta-limit dextrins of amylopectin and glycogen.</text>
        <dbReference type="EC" id="3.2.1.41"/>
    </reaction>
</comment>
<dbReference type="Pfam" id="PF03714">
    <property type="entry name" value="PUD"/>
    <property type="match status" value="1"/>
</dbReference>
<dbReference type="InterPro" id="IPR005323">
    <property type="entry name" value="CBM41_pullulanase"/>
</dbReference>
<evidence type="ECO:0000256" key="8">
    <source>
        <dbReference type="ARBA" id="ARBA00031076"/>
    </source>
</evidence>
<dbReference type="SMART" id="SM00642">
    <property type="entry name" value="Aamy"/>
    <property type="match status" value="1"/>
</dbReference>
<dbReference type="InterPro" id="IPR013784">
    <property type="entry name" value="Carb-bd-like_fold"/>
</dbReference>
<comment type="similarity">
    <text evidence="1">Belongs to the glycosyl hydrolase 13 family.</text>
</comment>
<dbReference type="Proteomes" id="UP000229897">
    <property type="component" value="Chromosome"/>
</dbReference>
<evidence type="ECO:0000313" key="10">
    <source>
        <dbReference type="EMBL" id="ATQ75862.1"/>
    </source>
</evidence>
<dbReference type="RefSeq" id="WP_099875982.1">
    <property type="nucleotide sequence ID" value="NZ_CP024608.1"/>
</dbReference>
<evidence type="ECO:0000256" key="5">
    <source>
        <dbReference type="ARBA" id="ARBA00023965"/>
    </source>
</evidence>
<keyword evidence="4" id="KW-0326">Glycosidase</keyword>
<gene>
    <name evidence="10" type="ORF">CR152_16000</name>
</gene>
<dbReference type="Gene3D" id="3.20.20.80">
    <property type="entry name" value="Glycosidases"/>
    <property type="match status" value="1"/>
</dbReference>
<dbReference type="InterPro" id="IPR014756">
    <property type="entry name" value="Ig_E-set"/>
</dbReference>
<feature type="domain" description="Glycosyl hydrolase family 13 catalytic" evidence="9">
    <location>
        <begin position="456"/>
        <end position="875"/>
    </location>
</feature>
<evidence type="ECO:0000256" key="6">
    <source>
        <dbReference type="ARBA" id="ARBA00024062"/>
    </source>
</evidence>
<dbReference type="Gene3D" id="2.60.40.1130">
    <property type="entry name" value="Rab geranylgeranyltransferase alpha-subunit, insert domain"/>
    <property type="match status" value="1"/>
</dbReference>
<dbReference type="InterPro" id="IPR004193">
    <property type="entry name" value="Glyco_hydro_13_N"/>
</dbReference>
<evidence type="ECO:0000256" key="1">
    <source>
        <dbReference type="ARBA" id="ARBA00008061"/>
    </source>
</evidence>
<dbReference type="Gene3D" id="2.60.40.1180">
    <property type="entry name" value="Golgi alpha-mannosidase II"/>
    <property type="match status" value="1"/>
</dbReference>
<dbReference type="Pfam" id="PF17967">
    <property type="entry name" value="Pullulanase_N2"/>
    <property type="match status" value="1"/>
</dbReference>
<accession>A0A2D2DLL5</accession>
<dbReference type="InterPro" id="IPR006047">
    <property type="entry name" value="GH13_cat_dom"/>
</dbReference>
<name>A0A2D2DLL5_9BURK</name>
<dbReference type="CDD" id="cd02860">
    <property type="entry name" value="E_set_Pullulanase"/>
    <property type="match status" value="1"/>
</dbReference>
<dbReference type="SUPFAM" id="SSF51445">
    <property type="entry name" value="(Trans)glycosidases"/>
    <property type="match status" value="1"/>
</dbReference>
<dbReference type="OrthoDB" id="9800174at2"/>
<evidence type="ECO:0000313" key="11">
    <source>
        <dbReference type="Proteomes" id="UP000229897"/>
    </source>
</evidence>
<evidence type="ECO:0000256" key="7">
    <source>
        <dbReference type="ARBA" id="ARBA00029618"/>
    </source>
</evidence>
<protein>
    <recommendedName>
        <fullName evidence="6">pullulanase</fullName>
        <ecNumber evidence="6">3.2.1.41</ecNumber>
    </recommendedName>
    <alternativeName>
        <fullName evidence="7">Alpha-dextrin endo-1,6-alpha-glucosidase</fullName>
    </alternativeName>
    <alternativeName>
        <fullName evidence="8">Pullulan 6-glucanohydrolase</fullName>
    </alternativeName>
</protein>
<dbReference type="KEGG" id="mass:CR152_16000"/>
<dbReference type="InterPro" id="IPR040671">
    <property type="entry name" value="Pullulanase_N2"/>
</dbReference>
<evidence type="ECO:0000256" key="4">
    <source>
        <dbReference type="ARBA" id="ARBA00023295"/>
    </source>
</evidence>
<dbReference type="InterPro" id="IPR024561">
    <property type="entry name" value="Pullul_strch_C"/>
</dbReference>
<evidence type="ECO:0000256" key="2">
    <source>
        <dbReference type="ARBA" id="ARBA00022729"/>
    </source>
</evidence>
<proteinExistence type="inferred from homology"/>
<dbReference type="EMBL" id="CP024608">
    <property type="protein sequence ID" value="ATQ75862.1"/>
    <property type="molecule type" value="Genomic_DNA"/>
</dbReference>
<dbReference type="EC" id="3.2.1.41" evidence="6"/>
<reference evidence="10" key="1">
    <citation type="submission" date="2017-10" db="EMBL/GenBank/DDBJ databases">
        <title>Massilia psychrophilum sp. nov., a novel purple-pigmented bacterium isolated from Tianshan glacier, Xinjiang Municipality, China.</title>
        <authorList>
            <person name="Wang H."/>
        </authorList>
    </citation>
    <scope>NUCLEOTIDE SEQUENCE [LARGE SCALE GENOMIC DNA]</scope>
    <source>
        <strain evidence="10">B2</strain>
    </source>
</reference>
<dbReference type="PANTHER" id="PTHR43002">
    <property type="entry name" value="GLYCOGEN DEBRANCHING ENZYME"/>
    <property type="match status" value="1"/>
</dbReference>
<dbReference type="CDD" id="cd10315">
    <property type="entry name" value="CBM41_pullulanase"/>
    <property type="match status" value="1"/>
</dbReference>
<dbReference type="Pfam" id="PF11852">
    <property type="entry name" value="Pullul_strch_C"/>
    <property type="match status" value="1"/>
</dbReference>
<dbReference type="Pfam" id="PF02922">
    <property type="entry name" value="CBM_48"/>
    <property type="match status" value="1"/>
</dbReference>
<dbReference type="GO" id="GO:0051060">
    <property type="term" value="F:pullulanase activity"/>
    <property type="evidence" value="ECO:0007669"/>
    <property type="project" value="UniProtKB-EC"/>
</dbReference>
<dbReference type="SUPFAM" id="SSF49452">
    <property type="entry name" value="Starch-binding domain-like"/>
    <property type="match status" value="1"/>
</dbReference>
<dbReference type="Gene3D" id="2.60.40.10">
    <property type="entry name" value="Immunoglobulins"/>
    <property type="match status" value="1"/>
</dbReference>
<dbReference type="InterPro" id="IPR013783">
    <property type="entry name" value="Ig-like_fold"/>
</dbReference>
<dbReference type="Gene3D" id="2.60.40.1110">
    <property type="match status" value="1"/>
</dbReference>
<evidence type="ECO:0000259" key="9">
    <source>
        <dbReference type="SMART" id="SM00642"/>
    </source>
</evidence>
<organism evidence="10 11">
    <name type="scientific">Massilia violaceinigra</name>
    <dbReference type="NCBI Taxonomy" id="2045208"/>
    <lineage>
        <taxon>Bacteria</taxon>
        <taxon>Pseudomonadati</taxon>
        <taxon>Pseudomonadota</taxon>
        <taxon>Betaproteobacteria</taxon>
        <taxon>Burkholderiales</taxon>
        <taxon>Oxalobacteraceae</taxon>
        <taxon>Telluria group</taxon>
        <taxon>Massilia</taxon>
    </lineage>
</organism>
<dbReference type="AlphaFoldDB" id="A0A2D2DLL5"/>
<dbReference type="GO" id="GO:0005975">
    <property type="term" value="P:carbohydrate metabolic process"/>
    <property type="evidence" value="ECO:0007669"/>
    <property type="project" value="InterPro"/>
</dbReference>
<keyword evidence="11" id="KW-1185">Reference proteome</keyword>
<dbReference type="InterPro" id="IPR017853">
    <property type="entry name" value="GH"/>
</dbReference>
<dbReference type="CDD" id="cd11341">
    <property type="entry name" value="AmyAc_Pullulanase_LD-like"/>
    <property type="match status" value="1"/>
</dbReference>
<sequence>MHSLGSITSRFTLPYQRLLGASLCASLLAACGGSDTTSAPETPAMMTESVQRASVSAVAVAPGTIRMHYRRAQRDEAQWGVYSWSGPAKPSVEWIKDRFMLAASDSYGGYVDIAVDATKTKIDFLLTDGSGNKNCASDQAGDFAPDIATRGQEVWLLEGDCKVYTSAPAISFGNLANAAAHWLSPDTVVWPGTPAGGSYKLFYAANGGLGSAPGGVTGADGSIDLRVAGALTPALQAKYPHLAASTALTVSGADVAGLPAKVSSQFAIAQFDAAGKLVQVTSLQTSGLLDALFAPAAANSVLGATFNRAGVPTFRVWAPTAKSVSLNVYANAGTASAASVPMTRDSASGVWHYTAPNAAWTNRAYYTYTVNVLSRWANNTVVSNVVTDPYSLSLNANGQRSFIANLDSAALKPFGWDYHPIPRLEHPTDISLYELQVRDFSASDMTVPAHHRGKFLAFTDLHSNGMRHLRALQRAGMSHIHLLPSFDIASVNETGCATPAIPNAAANAEAQQAAVAAAGDSDCFNWGYDPVHYSAPDGSFATDANDGAVRVREFRAMVKSLHEQGLRVTMDVVYNHTSGSQQGPLSVLDKIVPAYYYRLNPSGGIINDSCCADTAAENAMMAKLMIDSVVTWATDYKVDSFRFDIMGMAPLSVMTRLKATVDRAAQRDIYLYGEAWNFGTVGNDARFVQARQANMFGSGIGSFNDRLRDAVRGGGCCDGGADLISQQGFINGAFLDPNATSTQTKDDLLRLGDLIKVGLSGTLRDYSFTDRTGVVRKNADIDYFGQKAGFAASPAETINYVEAHDNQTLFDLNAFKLPQATSLAERVRVQNLGAAINMLSQGVPFFHAGQEILRSKSLDRDSYNAGDWFNRLDFSYQSNNFGVGLPMAGVNKANWELMSPILANALIKPDTAAIVSARDYFLDLLEIRNDTTLFRLRSARDVSERLRFHNVGPRQVAGLIAMSIDGRRYPGAKYGSVATFFNVDKVAKTITIDELKGRRLALHKVQRKSDNDRLARTATYERASGTFSIPPRTTVVFVENGAFWQNDD</sequence>
<keyword evidence="2" id="KW-0732">Signal</keyword>
<evidence type="ECO:0000256" key="3">
    <source>
        <dbReference type="ARBA" id="ARBA00022801"/>
    </source>
</evidence>
<dbReference type="GO" id="GO:0030246">
    <property type="term" value="F:carbohydrate binding"/>
    <property type="evidence" value="ECO:0007669"/>
    <property type="project" value="InterPro"/>
</dbReference>